<dbReference type="EMBL" id="CP002588">
    <property type="protein sequence ID" value="AEA46414.1"/>
    <property type="molecule type" value="Genomic_DNA"/>
</dbReference>
<feature type="binding site" evidence="5">
    <location>
        <position position="334"/>
    </location>
    <ligand>
        <name>substrate</name>
    </ligand>
</feature>
<feature type="domain" description="Pus10-like C-terminal" evidence="6">
    <location>
        <begin position="129"/>
        <end position="369"/>
    </location>
</feature>
<dbReference type="SUPFAM" id="SSF55120">
    <property type="entry name" value="Pseudouridine synthase"/>
    <property type="match status" value="1"/>
</dbReference>
<dbReference type="InterPro" id="IPR048741">
    <property type="entry name" value="Pus10-like_C"/>
</dbReference>
<dbReference type="NCBIfam" id="TIGR01213">
    <property type="entry name" value="pseudo_Pus10arc"/>
    <property type="match status" value="1"/>
</dbReference>
<dbReference type="InterPro" id="IPR020103">
    <property type="entry name" value="PsdUridine_synth_cat_dom_sf"/>
</dbReference>
<sequence>MLELCKKCIDRLGISADVKEVEGSECMLCLGLLWRTEEIARQIAESLEEYEFDTFQIGSRLEGSVKALEEYIFEKYGLTTEKSLKYHFNRELTKAFAALTGKSPDREPDVTIIYNIEKMDYETRIASLYIYGRYKKRVRNIPQTRWLCSACDGKGCEVCGFTGKRYPTSVEELIAEPCRRMAEGSYAVLHGAGREDVDARMLGNGRPFIVEIQNPKKRHIDLEKLEEIINREARGKVAVCCMKFAKARDVAFIKNAKFRKVYRAIVEFDREVSREELEDALKVLSNRVIEQYTPKRVEHRRANLLRKRRTYGIKLLLHRGNKAVIEIEAESGLYIKELVSGDEGRTRPSLSEVLNNYAKVVKLDVIRVEGGI</sequence>
<dbReference type="HAMAP" id="MF_01893">
    <property type="entry name" value="Pus10_arch"/>
    <property type="match status" value="1"/>
</dbReference>
<dbReference type="InterPro" id="IPR055174">
    <property type="entry name" value="Pus10_THUMP_arc"/>
</dbReference>
<evidence type="ECO:0000259" key="6">
    <source>
        <dbReference type="Pfam" id="PF21238"/>
    </source>
</evidence>
<dbReference type="KEGG" id="ave:Arcve_0381"/>
<dbReference type="InterPro" id="IPR005912">
    <property type="entry name" value="Pus10"/>
</dbReference>
<dbReference type="RefSeq" id="WP_013683088.1">
    <property type="nucleotide sequence ID" value="NC_015320.1"/>
</dbReference>
<dbReference type="HOGENOM" id="CLU_028780_2_0_2"/>
<dbReference type="eggNOG" id="arCOG01015">
    <property type="taxonomic scope" value="Archaea"/>
</dbReference>
<dbReference type="Gene3D" id="3.30.70.2510">
    <property type="match status" value="1"/>
</dbReference>
<dbReference type="Proteomes" id="UP000008136">
    <property type="component" value="Chromosome"/>
</dbReference>
<dbReference type="FunFam" id="3.30.70.2510:FF:000001">
    <property type="entry name" value="tRNA pseudouridine synthase Pus10"/>
    <property type="match status" value="1"/>
</dbReference>
<proteinExistence type="inferred from homology"/>
<dbReference type="InterPro" id="IPR039894">
    <property type="entry name" value="Pus10-like"/>
</dbReference>
<name>F2KPI3_ARCVS</name>
<evidence type="ECO:0000256" key="5">
    <source>
        <dbReference type="HAMAP-Rule" id="MF_01893"/>
    </source>
</evidence>
<evidence type="ECO:0000313" key="8">
    <source>
        <dbReference type="EMBL" id="AEA46414.1"/>
    </source>
</evidence>
<evidence type="ECO:0000256" key="4">
    <source>
        <dbReference type="ARBA" id="ARBA00023235"/>
    </source>
</evidence>
<dbReference type="Gene3D" id="3.30.70.3190">
    <property type="match status" value="1"/>
</dbReference>
<comment type="catalytic activity">
    <reaction evidence="5">
        <text>uridine(54) in tRNA = pseudouridine(54) in tRNA</text>
        <dbReference type="Rhea" id="RHEA:57876"/>
        <dbReference type="Rhea" id="RHEA-COMP:10193"/>
        <dbReference type="Rhea" id="RHEA-COMP:14141"/>
        <dbReference type="ChEBI" id="CHEBI:65314"/>
        <dbReference type="ChEBI" id="CHEBI:65315"/>
    </reaction>
</comment>
<dbReference type="GO" id="GO:0031119">
    <property type="term" value="P:tRNA pseudouridine synthesis"/>
    <property type="evidence" value="ECO:0007669"/>
    <property type="project" value="UniProtKB-UniRule"/>
</dbReference>
<comment type="catalytic activity">
    <reaction evidence="5">
        <text>uridine(55) in tRNA = pseudouridine(55) in tRNA</text>
        <dbReference type="Rhea" id="RHEA:42532"/>
        <dbReference type="Rhea" id="RHEA-COMP:10101"/>
        <dbReference type="Rhea" id="RHEA-COMP:10102"/>
        <dbReference type="ChEBI" id="CHEBI:65314"/>
        <dbReference type="ChEBI" id="CHEBI:65315"/>
        <dbReference type="EC" id="5.4.99.25"/>
    </reaction>
</comment>
<accession>F2KPI3</accession>
<dbReference type="EC" id="5.4.99.25" evidence="5"/>
<dbReference type="STRING" id="693661.Arcve_0381"/>
<comment type="function">
    <text evidence="5">Responsible for synthesis of pseudouridine from uracil-54 and uracil-55 in the psi GC loop of transfer RNAs.</text>
</comment>
<evidence type="ECO:0000259" key="7">
    <source>
        <dbReference type="Pfam" id="PF22023"/>
    </source>
</evidence>
<evidence type="ECO:0000256" key="3">
    <source>
        <dbReference type="ARBA" id="ARBA00022884"/>
    </source>
</evidence>
<dbReference type="Pfam" id="PF22023">
    <property type="entry name" value="Pus10_THUMP_arc"/>
    <property type="match status" value="1"/>
</dbReference>
<dbReference type="Pfam" id="PF21238">
    <property type="entry name" value="Pus10_C"/>
    <property type="match status" value="1"/>
</dbReference>
<protein>
    <recommendedName>
        <fullName evidence="5">tRNA pseudouridine synthase Pus10</fullName>
        <ecNumber evidence="5">5.4.99.25</ecNumber>
    </recommendedName>
    <alternativeName>
        <fullName evidence="5">tRNA pseudouridine 54/55 synthase</fullName>
        <shortName evidence="5">Psi54/55 synthase</shortName>
    </alternativeName>
</protein>
<dbReference type="PANTHER" id="PTHR21568:SF0">
    <property type="entry name" value="TRNA PSEUDOURIDINE SYNTHASE PUS10"/>
    <property type="match status" value="1"/>
</dbReference>
<keyword evidence="3 5" id="KW-0694">RNA-binding</keyword>
<evidence type="ECO:0000313" key="9">
    <source>
        <dbReference type="Proteomes" id="UP000008136"/>
    </source>
</evidence>
<keyword evidence="2 5" id="KW-0819">tRNA processing</keyword>
<gene>
    <name evidence="5" type="primary">pus10</name>
    <name evidence="8" type="ordered locus">Arcve_0381</name>
</gene>
<keyword evidence="4 5" id="KW-0413">Isomerase</keyword>
<feature type="active site" description="Nucleophile" evidence="5">
    <location>
        <position position="196"/>
    </location>
</feature>
<feature type="domain" description="Pus10 THUMP" evidence="7">
    <location>
        <begin position="40"/>
        <end position="115"/>
    </location>
</feature>
<evidence type="ECO:0000256" key="2">
    <source>
        <dbReference type="ARBA" id="ARBA00022694"/>
    </source>
</evidence>
<dbReference type="PANTHER" id="PTHR21568">
    <property type="entry name" value="TRNA PSEUDOURIDINE SYNTHASE PUS10"/>
    <property type="match status" value="1"/>
</dbReference>
<organism evidence="8 9">
    <name type="scientific">Archaeoglobus veneficus (strain DSM 11195 / SNP6)</name>
    <dbReference type="NCBI Taxonomy" id="693661"/>
    <lineage>
        <taxon>Archaea</taxon>
        <taxon>Methanobacteriati</taxon>
        <taxon>Methanobacteriota</taxon>
        <taxon>Archaeoglobi</taxon>
        <taxon>Archaeoglobales</taxon>
        <taxon>Archaeoglobaceae</taxon>
        <taxon>Archaeoglobus</taxon>
    </lineage>
</organism>
<dbReference type="GO" id="GO:0000049">
    <property type="term" value="F:tRNA binding"/>
    <property type="evidence" value="ECO:0007669"/>
    <property type="project" value="InterPro"/>
</dbReference>
<dbReference type="GeneID" id="10393476"/>
<dbReference type="OrthoDB" id="10348at2157"/>
<comment type="similarity">
    <text evidence="1 5">Belongs to the pseudouridine synthase Pus10 family.</text>
</comment>
<keyword evidence="9" id="KW-1185">Reference proteome</keyword>
<evidence type="ECO:0000256" key="1">
    <source>
        <dbReference type="ARBA" id="ARBA00009652"/>
    </source>
</evidence>
<reference evidence="8 9" key="1">
    <citation type="submission" date="2011-03" db="EMBL/GenBank/DDBJ databases">
        <title>The complete genome of Archaeoglobus veneficus SNP6.</title>
        <authorList>
            <consortium name="US DOE Joint Genome Institute (JGI-PGF)"/>
            <person name="Lucas S."/>
            <person name="Copeland A."/>
            <person name="Lapidus A."/>
            <person name="Bruce D."/>
            <person name="Goodwin L."/>
            <person name="Pitluck S."/>
            <person name="Kyrpides N."/>
            <person name="Mavromatis K."/>
            <person name="Pagani I."/>
            <person name="Ivanova N."/>
            <person name="Mikhailova N."/>
            <person name="Lu M."/>
            <person name="Detter J.C."/>
            <person name="Tapia R."/>
            <person name="Han C."/>
            <person name="Land M."/>
            <person name="Hauser L."/>
            <person name="Markowitz V."/>
            <person name="Cheng J.-F."/>
            <person name="Hugenholtz P."/>
            <person name="Woyke T."/>
            <person name="Wu D."/>
            <person name="Spring S."/>
            <person name="Brambilla E."/>
            <person name="Klenk H.-P."/>
            <person name="Eisen J.A."/>
        </authorList>
    </citation>
    <scope>NUCLEOTIDE SEQUENCE [LARGE SCALE GENOMIC DNA]</scope>
    <source>
        <strain>SNP6</strain>
    </source>
</reference>
<dbReference type="AlphaFoldDB" id="F2KPI3"/>
<feature type="binding site" evidence="5">
    <location>
        <position position="262"/>
    </location>
    <ligand>
        <name>substrate</name>
    </ligand>
</feature>
<dbReference type="GO" id="GO:0160148">
    <property type="term" value="F:tRNA pseudouridine(55) synthase activity"/>
    <property type="evidence" value="ECO:0007669"/>
    <property type="project" value="UniProtKB-EC"/>
</dbReference>